<evidence type="ECO:0000256" key="6">
    <source>
        <dbReference type="ARBA" id="ARBA00022960"/>
    </source>
</evidence>
<dbReference type="PANTHER" id="PTHR30582">
    <property type="entry name" value="L,D-TRANSPEPTIDASE"/>
    <property type="match status" value="1"/>
</dbReference>
<evidence type="ECO:0000256" key="8">
    <source>
        <dbReference type="ARBA" id="ARBA00023316"/>
    </source>
</evidence>
<feature type="active site" description="Proton donor/acceptor" evidence="9">
    <location>
        <position position="157"/>
    </location>
</feature>
<dbReference type="InterPro" id="IPR005490">
    <property type="entry name" value="LD_TPept_cat_dom"/>
</dbReference>
<keyword evidence="7 9" id="KW-0573">Peptidoglycan synthesis</keyword>
<dbReference type="PROSITE" id="PS51272">
    <property type="entry name" value="SLH"/>
    <property type="match status" value="1"/>
</dbReference>
<keyword evidence="4" id="KW-0808">Transferase</keyword>
<dbReference type="InterPro" id="IPR001119">
    <property type="entry name" value="SLH_dom"/>
</dbReference>
<dbReference type="SUPFAM" id="SSF141523">
    <property type="entry name" value="L,D-transpeptidase catalytic domain-like"/>
    <property type="match status" value="1"/>
</dbReference>
<name>A0ABR7ZZ03_9CYAN</name>
<dbReference type="InterPro" id="IPR038063">
    <property type="entry name" value="Transpep_catalytic_dom"/>
</dbReference>
<keyword evidence="6 9" id="KW-0133">Cell shape</keyword>
<evidence type="ECO:0000256" key="5">
    <source>
        <dbReference type="ARBA" id="ARBA00022801"/>
    </source>
</evidence>
<reference evidence="12 13" key="1">
    <citation type="journal article" date="2020" name="ISME J.">
        <title>Comparative genomics reveals insights into cyanobacterial evolution and habitat adaptation.</title>
        <authorList>
            <person name="Chen M.Y."/>
            <person name="Teng W.K."/>
            <person name="Zhao L."/>
            <person name="Hu C.X."/>
            <person name="Zhou Y.K."/>
            <person name="Han B.P."/>
            <person name="Song L.R."/>
            <person name="Shu W.S."/>
        </authorList>
    </citation>
    <scope>NUCLEOTIDE SEQUENCE [LARGE SCALE GENOMIC DNA]</scope>
    <source>
        <strain evidence="12 13">FACHB-723</strain>
    </source>
</reference>
<dbReference type="PANTHER" id="PTHR30582:SF24">
    <property type="entry name" value="L,D-TRANSPEPTIDASE ERFK_SRFK-RELATED"/>
    <property type="match status" value="1"/>
</dbReference>
<proteinExistence type="inferred from homology"/>
<comment type="pathway">
    <text evidence="1 9">Cell wall biogenesis; peptidoglycan biosynthesis.</text>
</comment>
<dbReference type="PROSITE" id="PS52029">
    <property type="entry name" value="LD_TPASE"/>
    <property type="match status" value="1"/>
</dbReference>
<dbReference type="Proteomes" id="UP000642094">
    <property type="component" value="Unassembled WGS sequence"/>
</dbReference>
<comment type="caution">
    <text evidence="12">The sequence shown here is derived from an EMBL/GenBank/DDBJ whole genome shotgun (WGS) entry which is preliminary data.</text>
</comment>
<evidence type="ECO:0000256" key="1">
    <source>
        <dbReference type="ARBA" id="ARBA00004752"/>
    </source>
</evidence>
<evidence type="ECO:0000259" key="10">
    <source>
        <dbReference type="PROSITE" id="PS51272"/>
    </source>
</evidence>
<evidence type="ECO:0000313" key="12">
    <source>
        <dbReference type="EMBL" id="MBD2188307.1"/>
    </source>
</evidence>
<evidence type="ECO:0000259" key="11">
    <source>
        <dbReference type="PROSITE" id="PS52029"/>
    </source>
</evidence>
<sequence length="198" mass="21548">MPAIATITQQGLAINYPDPRVLSPTAAITKSELAVLLYQALSSQNKVPALPSPYAVNPNRQLWDRAAMKVTRLEVSISKRKVTAFHGEIALKSYPVAVGKSGWGTPVGSHKVLQTIEYPAWENPFTGDVIPSKDPENPLGDRWIGFWTDGKNWSGFHGTPNRASVGQAASHGCIRMYNEDIRELFANVSVGAVVKVIP</sequence>
<keyword evidence="8 9" id="KW-0961">Cell wall biogenesis/degradation</keyword>
<accession>A0ABR7ZZ03</accession>
<keyword evidence="3" id="KW-0328">Glycosyltransferase</keyword>
<evidence type="ECO:0000256" key="4">
    <source>
        <dbReference type="ARBA" id="ARBA00022679"/>
    </source>
</evidence>
<comment type="similarity">
    <text evidence="2">Belongs to the YkuD family.</text>
</comment>
<dbReference type="InterPro" id="IPR050979">
    <property type="entry name" value="LD-transpeptidase"/>
</dbReference>
<protein>
    <submittedName>
        <fullName evidence="12">L,D-transpeptidase</fullName>
    </submittedName>
</protein>
<dbReference type="CDD" id="cd16913">
    <property type="entry name" value="YkuD_like"/>
    <property type="match status" value="1"/>
</dbReference>
<evidence type="ECO:0000313" key="13">
    <source>
        <dbReference type="Proteomes" id="UP000642094"/>
    </source>
</evidence>
<gene>
    <name evidence="12" type="ORF">H6F41_09140</name>
</gene>
<feature type="domain" description="L,D-TPase catalytic" evidence="11">
    <location>
        <begin position="71"/>
        <end position="197"/>
    </location>
</feature>
<evidence type="ECO:0000256" key="2">
    <source>
        <dbReference type="ARBA" id="ARBA00005992"/>
    </source>
</evidence>
<keyword evidence="5" id="KW-0378">Hydrolase</keyword>
<dbReference type="Pfam" id="PF03734">
    <property type="entry name" value="YkuD"/>
    <property type="match status" value="1"/>
</dbReference>
<feature type="domain" description="SLH" evidence="10">
    <location>
        <begin position="1"/>
        <end position="51"/>
    </location>
</feature>
<dbReference type="Gene3D" id="2.40.440.10">
    <property type="entry name" value="L,D-transpeptidase catalytic domain-like"/>
    <property type="match status" value="1"/>
</dbReference>
<evidence type="ECO:0000256" key="3">
    <source>
        <dbReference type="ARBA" id="ARBA00022676"/>
    </source>
</evidence>
<evidence type="ECO:0000256" key="9">
    <source>
        <dbReference type="PROSITE-ProRule" id="PRU01373"/>
    </source>
</evidence>
<evidence type="ECO:0000256" key="7">
    <source>
        <dbReference type="ARBA" id="ARBA00022984"/>
    </source>
</evidence>
<organism evidence="12 13">
    <name type="scientific">Pseudanabaena mucicola FACHB-723</name>
    <dbReference type="NCBI Taxonomy" id="2692860"/>
    <lineage>
        <taxon>Bacteria</taxon>
        <taxon>Bacillati</taxon>
        <taxon>Cyanobacteriota</taxon>
        <taxon>Cyanophyceae</taxon>
        <taxon>Pseudanabaenales</taxon>
        <taxon>Pseudanabaenaceae</taxon>
        <taxon>Pseudanabaena</taxon>
    </lineage>
</organism>
<feature type="active site" description="Nucleophile" evidence="9">
    <location>
        <position position="173"/>
    </location>
</feature>
<dbReference type="EMBL" id="JACJQB010000014">
    <property type="protein sequence ID" value="MBD2188307.1"/>
    <property type="molecule type" value="Genomic_DNA"/>
</dbReference>
<keyword evidence="13" id="KW-1185">Reference proteome</keyword>